<dbReference type="Proteomes" id="UP001600165">
    <property type="component" value="Unassembled WGS sequence"/>
</dbReference>
<dbReference type="EC" id="2.1.1.-" evidence="5"/>
<dbReference type="SUPFAM" id="SSF53335">
    <property type="entry name" value="S-adenosyl-L-methionine-dependent methyltransferases"/>
    <property type="match status" value="1"/>
</dbReference>
<dbReference type="PANTHER" id="PTHR44942">
    <property type="entry name" value="METHYLTRANSF_11 DOMAIN-CONTAINING PROTEIN"/>
    <property type="match status" value="1"/>
</dbReference>
<dbReference type="Pfam" id="PF08241">
    <property type="entry name" value="Methyltransf_11"/>
    <property type="match status" value="1"/>
</dbReference>
<evidence type="ECO:0000259" key="4">
    <source>
        <dbReference type="Pfam" id="PF08241"/>
    </source>
</evidence>
<evidence type="ECO:0000256" key="1">
    <source>
        <dbReference type="ARBA" id="ARBA00008361"/>
    </source>
</evidence>
<name>A0ABW6II23_9CYAN</name>
<accession>A0ABW6II23</accession>
<dbReference type="Gene3D" id="3.40.50.150">
    <property type="entry name" value="Vaccinia Virus protein VP39"/>
    <property type="match status" value="1"/>
</dbReference>
<dbReference type="CDD" id="cd02440">
    <property type="entry name" value="AdoMet_MTases"/>
    <property type="match status" value="1"/>
</dbReference>
<dbReference type="RefSeq" id="WP_377967003.1">
    <property type="nucleotide sequence ID" value="NZ_JBHZOL010000095.1"/>
</dbReference>
<organism evidence="5 6">
    <name type="scientific">Almyronema epifaneia S1</name>
    <dbReference type="NCBI Taxonomy" id="2991925"/>
    <lineage>
        <taxon>Bacteria</taxon>
        <taxon>Bacillati</taxon>
        <taxon>Cyanobacteriota</taxon>
        <taxon>Cyanophyceae</taxon>
        <taxon>Nodosilineales</taxon>
        <taxon>Nodosilineaceae</taxon>
        <taxon>Almyronema</taxon>
        <taxon>Almyronema epifaneia</taxon>
    </lineage>
</organism>
<evidence type="ECO:0000313" key="6">
    <source>
        <dbReference type="Proteomes" id="UP001600165"/>
    </source>
</evidence>
<comment type="caution">
    <text evidence="5">The sequence shown here is derived from an EMBL/GenBank/DDBJ whole genome shotgun (WGS) entry which is preliminary data.</text>
</comment>
<evidence type="ECO:0000313" key="5">
    <source>
        <dbReference type="EMBL" id="MFE4107868.1"/>
    </source>
</evidence>
<proteinExistence type="inferred from homology"/>
<dbReference type="PANTHER" id="PTHR44942:SF4">
    <property type="entry name" value="METHYLTRANSFERASE TYPE 11 DOMAIN-CONTAINING PROTEIN"/>
    <property type="match status" value="1"/>
</dbReference>
<evidence type="ECO:0000256" key="3">
    <source>
        <dbReference type="ARBA" id="ARBA00022679"/>
    </source>
</evidence>
<dbReference type="InterPro" id="IPR013216">
    <property type="entry name" value="Methyltransf_11"/>
</dbReference>
<keyword evidence="3 5" id="KW-0808">Transferase</keyword>
<dbReference type="InterPro" id="IPR051052">
    <property type="entry name" value="Diverse_substrate_MTase"/>
</dbReference>
<gene>
    <name evidence="5" type="ORF">ACFVKH_16400</name>
</gene>
<feature type="domain" description="Methyltransferase type 11" evidence="4">
    <location>
        <begin position="57"/>
        <end position="144"/>
    </location>
</feature>
<evidence type="ECO:0000256" key="2">
    <source>
        <dbReference type="ARBA" id="ARBA00022603"/>
    </source>
</evidence>
<reference evidence="5 6" key="1">
    <citation type="submission" date="2024-10" db="EMBL/GenBank/DDBJ databases">
        <authorList>
            <person name="Ratan Roy A."/>
            <person name="Morales Sandoval P.H."/>
            <person name="De Los Santos Villalobos S."/>
            <person name="Chakraborty S."/>
            <person name="Mukherjee J."/>
        </authorList>
    </citation>
    <scope>NUCLEOTIDE SEQUENCE [LARGE SCALE GENOMIC DNA]</scope>
    <source>
        <strain evidence="5 6">S1</strain>
    </source>
</reference>
<dbReference type="GO" id="GO:0008168">
    <property type="term" value="F:methyltransferase activity"/>
    <property type="evidence" value="ECO:0007669"/>
    <property type="project" value="UniProtKB-KW"/>
</dbReference>
<keyword evidence="6" id="KW-1185">Reference proteome</keyword>
<sequence length="263" mass="29316">MNSFSAQDPLSAPLYQQNPLDRFSQRADDYARYRPSYPTAAIADVLAELSPPIRAADIGAGTGIAARLLAEAGAQVIAIEPNAAMQQAAIPHPLVTYQTATAEATGLMRGSLDLVTCFQSFHWFHPEASLQEFHRILRPAGRLALVWNDRDESDAFTAAYSQMVRQATGNRYPHHEHRRALDVVEASPLLGSFRHHTYAYRQALNLTALLGRCRSSSYVPQQGEAYQQLVAELKHLYEDFAGDRDRIDLFYTTHVYLAETQPA</sequence>
<dbReference type="EMBL" id="JBHZOL010000095">
    <property type="protein sequence ID" value="MFE4107868.1"/>
    <property type="molecule type" value="Genomic_DNA"/>
</dbReference>
<dbReference type="InterPro" id="IPR029063">
    <property type="entry name" value="SAM-dependent_MTases_sf"/>
</dbReference>
<dbReference type="GO" id="GO:0032259">
    <property type="term" value="P:methylation"/>
    <property type="evidence" value="ECO:0007669"/>
    <property type="project" value="UniProtKB-KW"/>
</dbReference>
<comment type="similarity">
    <text evidence="1">Belongs to the methyltransferase superfamily.</text>
</comment>
<protein>
    <submittedName>
        <fullName evidence="5">Class I SAM-dependent methyltransferase</fullName>
        <ecNumber evidence="5">2.1.1.-</ecNumber>
    </submittedName>
</protein>
<keyword evidence="2 5" id="KW-0489">Methyltransferase</keyword>